<name>A0A6H5HUK0_9HYME</name>
<dbReference type="AlphaFoldDB" id="A0A6H5HUK0"/>
<sequence length="162" mass="18430">MSRFLRRRRSAQQLEVSVCCGRWLLECGSVAVLSRLVGEGDLGWWARVIAAPNRPARRRRTGRLHCALSRRLHFNHADFLFHLDLDFIALSRRLHFNPVLFQLRCGVVRLSSWRCRCAAGAGCWSAVGGCVLSRLVGEGDLGWWARVIAAPNRPARRRRTGR</sequence>
<dbReference type="EMBL" id="CADCXV010000276">
    <property type="protein sequence ID" value="CAB0029213.1"/>
    <property type="molecule type" value="Genomic_DNA"/>
</dbReference>
<evidence type="ECO:0000313" key="1">
    <source>
        <dbReference type="EMBL" id="CAB0029213.1"/>
    </source>
</evidence>
<protein>
    <submittedName>
        <fullName evidence="1">Uncharacterized protein</fullName>
    </submittedName>
</protein>
<organism evidence="1 2">
    <name type="scientific">Trichogramma brassicae</name>
    <dbReference type="NCBI Taxonomy" id="86971"/>
    <lineage>
        <taxon>Eukaryota</taxon>
        <taxon>Metazoa</taxon>
        <taxon>Ecdysozoa</taxon>
        <taxon>Arthropoda</taxon>
        <taxon>Hexapoda</taxon>
        <taxon>Insecta</taxon>
        <taxon>Pterygota</taxon>
        <taxon>Neoptera</taxon>
        <taxon>Endopterygota</taxon>
        <taxon>Hymenoptera</taxon>
        <taxon>Apocrita</taxon>
        <taxon>Proctotrupomorpha</taxon>
        <taxon>Chalcidoidea</taxon>
        <taxon>Trichogrammatidae</taxon>
        <taxon>Trichogramma</taxon>
    </lineage>
</organism>
<gene>
    <name evidence="1" type="ORF">TBRA_LOCUS1275</name>
</gene>
<proteinExistence type="predicted"/>
<feature type="non-terminal residue" evidence="1">
    <location>
        <position position="162"/>
    </location>
</feature>
<evidence type="ECO:0000313" key="2">
    <source>
        <dbReference type="Proteomes" id="UP000479190"/>
    </source>
</evidence>
<dbReference type="Proteomes" id="UP000479190">
    <property type="component" value="Unassembled WGS sequence"/>
</dbReference>
<accession>A0A6H5HUK0</accession>
<reference evidence="1 2" key="1">
    <citation type="submission" date="2020-02" db="EMBL/GenBank/DDBJ databases">
        <authorList>
            <person name="Ferguson B K."/>
        </authorList>
    </citation>
    <scope>NUCLEOTIDE SEQUENCE [LARGE SCALE GENOMIC DNA]</scope>
</reference>
<keyword evidence="2" id="KW-1185">Reference proteome</keyword>